<dbReference type="EMBL" id="CAJHOE010000001">
    <property type="protein sequence ID" value="CAD7287317.1"/>
    <property type="molecule type" value="Genomic_DNA"/>
</dbReference>
<feature type="transmembrane region" description="Helical" evidence="1">
    <location>
        <begin position="6"/>
        <end position="32"/>
    </location>
</feature>
<evidence type="ECO:0000313" key="2">
    <source>
        <dbReference type="EMBL" id="CAD7287317.1"/>
    </source>
</evidence>
<proteinExistence type="predicted"/>
<sequence length="854" mass="92495">MKILTYILACFAVIICAIYLTLFTSFGNSFLISYVEKTIKEKSGFDVKFAKFQLNLSELNLIATINDEILVQTGGKFSLFSQKMDLNYTISANDLKTAGLSLTKPIGIKGQIRGKLSDFDTNGAGEILGSHLSFLANIKDYKPLTLALDARKFSLSEILALAKQPEYLSGSVDVLANIKENNSKPDGNATITLSNAKTNNALLQRDFNITLPANFTILANSKANINGDEVTALTQISTPIAKANANQTHYNIATKELKTDLNIDIADLAKLEPIIKQKLSGSLAAKVDIATKDNKLTLLNAIINGLGGNIQANLNDTTLNAKINAIKLDEILKLAAQPALANATINGVASIDNINDNKNMAGKIYLKTDAGKLNQNGFKELGITMPSGVNFGLDINADVKNSVANFSANLLSSLLNIKNLNGSYNIENKGGNAEFLLDVSDLAKFESLVGARLSGAVNLKAQTNIKDNTLSTLKLDGKALGGDVKAEMIEQKLIAELANLNLKDLFLLVGQQPLANANINLNAKLDPLDMKNLNGTATIELKNGEIYEAQASKILEKPIPKDINFNGKIDTNIQKSVANFSGELLSSLANLTNIKGSYDLNSNNANATLNATINELNKLKFLTQTPLFGSLELVAQVQKNGENLSAKVTSQNLANGKLDAIFKDEKLKANLDNFDFKGLSDLLGYSHFYSGVGNAELNYSTKNENGNFDITIKEGKLVANDFTKAVKTLTQRDITSEIYKDGFVRGNIAKTLITFDAQMQAQRSDINATKAMLNTATSAINIPLDFRYEKTDAKINITGTTKEPKYTVSSEYIKGKISKEVGRFLDKQFGNDSNQSEQNTQKDAVKGLLKGLFN</sequence>
<keyword evidence="1" id="KW-1133">Transmembrane helix</keyword>
<accession>A0ABN7K988</accession>
<keyword evidence="1" id="KW-0472">Membrane</keyword>
<keyword evidence="3" id="KW-1185">Reference proteome</keyword>
<dbReference type="RefSeq" id="WP_230056672.1">
    <property type="nucleotide sequence ID" value="NZ_CAJHOE010000001.1"/>
</dbReference>
<keyword evidence="1" id="KW-0812">Transmembrane</keyword>
<gene>
    <name evidence="2" type="ORF">LMG8286_00929</name>
</gene>
<comment type="caution">
    <text evidence="2">The sequence shown here is derived from an EMBL/GenBank/DDBJ whole genome shotgun (WGS) entry which is preliminary data.</text>
</comment>
<protein>
    <recommendedName>
        <fullName evidence="4">Outer membrane protein</fullName>
    </recommendedName>
</protein>
<evidence type="ECO:0000256" key="1">
    <source>
        <dbReference type="SAM" id="Phobius"/>
    </source>
</evidence>
<evidence type="ECO:0008006" key="4">
    <source>
        <dbReference type="Google" id="ProtNLM"/>
    </source>
</evidence>
<dbReference type="Proteomes" id="UP000789359">
    <property type="component" value="Unassembled WGS sequence"/>
</dbReference>
<evidence type="ECO:0000313" key="3">
    <source>
        <dbReference type="Proteomes" id="UP000789359"/>
    </source>
</evidence>
<name>A0ABN7K988_9BACT</name>
<organism evidence="2 3">
    <name type="scientific">Campylobacter suis</name>
    <dbReference type="NCBI Taxonomy" id="2790657"/>
    <lineage>
        <taxon>Bacteria</taxon>
        <taxon>Pseudomonadati</taxon>
        <taxon>Campylobacterota</taxon>
        <taxon>Epsilonproteobacteria</taxon>
        <taxon>Campylobacterales</taxon>
        <taxon>Campylobacteraceae</taxon>
        <taxon>Campylobacter</taxon>
    </lineage>
</organism>
<reference evidence="2 3" key="1">
    <citation type="submission" date="2020-11" db="EMBL/GenBank/DDBJ databases">
        <authorList>
            <person name="Peeters C."/>
        </authorList>
    </citation>
    <scope>NUCLEOTIDE SEQUENCE [LARGE SCALE GENOMIC DNA]</scope>
    <source>
        <strain evidence="2 3">LMG 8286</strain>
    </source>
</reference>